<sequence>MGEMTGRSDDGTTSDRAAEAAGRFARRAWADLGGDPALLELITSPGDAVPLPSALPVGELAADGVGVASLAADVVRARRFGGEVAPVLLTADRIAASYQSERLFRLDGRPGEAWAALSGFWRADDGWIRTHGNYPHHARRLRSLLGLAAGVRPAEFRAAVARHNAADLEERAVAAGAVVAAVRTPEQWRDHPQAAALAARPLVETAEIGPADPRPWPAVRAADLPLSGVRVLDLTRVIAGPVATRDLAFAGADVLRVDPPQHPEIAWLHLDTGQGKRSTTLDLRDGGDHAVLHGLLADADVVVTGYRPGALDRFGLAPDALARRHPGLVIAQVSAWGATGPWSGRRGFDSIVQAATGIATAESPDGATPGALPAQALDHTSGHLLAAAIMTALVRQRTSGGTPLVSVALARVGHELLATDGSTQAERNPNLPTVTVDGEAGRITCAPPVLAFEGAPAHYAWVGRPWGADVPQWIPRA</sequence>
<dbReference type="EC" id="2.8.3.17" evidence="1"/>
<dbReference type="Gene3D" id="3.40.50.10540">
    <property type="entry name" value="Crotonobetainyl-coa:carnitine coa-transferase, domain 1"/>
    <property type="match status" value="1"/>
</dbReference>
<dbReference type="EMBL" id="MTBP01000001">
    <property type="protein sequence ID" value="POM27088.1"/>
    <property type="molecule type" value="Genomic_DNA"/>
</dbReference>
<name>A0A2P4UPW4_9ACTN</name>
<dbReference type="AlphaFoldDB" id="A0A2P4UPW4"/>
<dbReference type="InterPro" id="IPR023606">
    <property type="entry name" value="CoA-Trfase_III_dom_1_sf"/>
</dbReference>
<organism evidence="1 2">
    <name type="scientific">Actinomadura rubteroloni</name>
    <dbReference type="NCBI Taxonomy" id="1926885"/>
    <lineage>
        <taxon>Bacteria</taxon>
        <taxon>Bacillati</taxon>
        <taxon>Actinomycetota</taxon>
        <taxon>Actinomycetes</taxon>
        <taxon>Streptosporangiales</taxon>
        <taxon>Thermomonosporaceae</taxon>
        <taxon>Actinomadura</taxon>
    </lineage>
</organism>
<evidence type="ECO:0000313" key="1">
    <source>
        <dbReference type="EMBL" id="POM27088.1"/>
    </source>
</evidence>
<dbReference type="PANTHER" id="PTHR48228">
    <property type="entry name" value="SUCCINYL-COA--D-CITRAMALATE COA-TRANSFERASE"/>
    <property type="match status" value="1"/>
</dbReference>
<dbReference type="InterPro" id="IPR050509">
    <property type="entry name" value="CoA-transferase_III"/>
</dbReference>
<dbReference type="Proteomes" id="UP000242367">
    <property type="component" value="Unassembled WGS sequence"/>
</dbReference>
<reference evidence="1 2" key="1">
    <citation type="journal article" date="2017" name="Chemistry">
        <title>Isolation, Biosynthesis and Chemical Modifications of Rubterolones A-F: Rare Tropolone Alkaloids from Actinomadura sp. 5-2.</title>
        <authorList>
            <person name="Guo H."/>
            <person name="Benndorf R."/>
            <person name="Leichnitz D."/>
            <person name="Klassen J.L."/>
            <person name="Vollmers J."/>
            <person name="Gorls H."/>
            <person name="Steinacker M."/>
            <person name="Weigel C."/>
            <person name="Dahse H.M."/>
            <person name="Kaster A.K."/>
            <person name="de Beer Z.W."/>
            <person name="Poulsen M."/>
            <person name="Beemelmanns C."/>
        </authorList>
    </citation>
    <scope>NUCLEOTIDE SEQUENCE [LARGE SCALE GENOMIC DNA]</scope>
    <source>
        <strain evidence="1 2">5-2</strain>
    </source>
</reference>
<dbReference type="Pfam" id="PF02515">
    <property type="entry name" value="CoA_transf_3"/>
    <property type="match status" value="1"/>
</dbReference>
<dbReference type="PANTHER" id="PTHR48228:SF4">
    <property type="entry name" value="BLR3030 PROTEIN"/>
    <property type="match status" value="1"/>
</dbReference>
<keyword evidence="1" id="KW-0808">Transferase</keyword>
<gene>
    <name evidence="1" type="primary">fldA</name>
    <name evidence="1" type="ORF">BTM25_14970</name>
</gene>
<proteinExistence type="predicted"/>
<dbReference type="GO" id="GO:0043785">
    <property type="term" value="F:cinnamoyl-CoA:phenyllactate CoA-transferase activity"/>
    <property type="evidence" value="ECO:0007669"/>
    <property type="project" value="UniProtKB-EC"/>
</dbReference>
<keyword evidence="2" id="KW-1185">Reference proteome</keyword>
<evidence type="ECO:0000313" key="2">
    <source>
        <dbReference type="Proteomes" id="UP000242367"/>
    </source>
</evidence>
<dbReference type="InterPro" id="IPR003673">
    <property type="entry name" value="CoA-Trfase_fam_III"/>
</dbReference>
<accession>A0A2P4UPW4</accession>
<comment type="caution">
    <text evidence="1">The sequence shown here is derived from an EMBL/GenBank/DDBJ whole genome shotgun (WGS) entry which is preliminary data.</text>
</comment>
<dbReference type="SUPFAM" id="SSF89796">
    <property type="entry name" value="CoA-transferase family III (CaiB/BaiF)"/>
    <property type="match status" value="2"/>
</dbReference>
<protein>
    <submittedName>
        <fullName evidence="1">E-cinnamoyl-CoA:R-phenyllactate CoA transferase</fullName>
        <ecNumber evidence="1">2.8.3.17</ecNumber>
    </submittedName>
</protein>